<feature type="transmembrane region" description="Helical" evidence="1">
    <location>
        <begin position="166"/>
        <end position="184"/>
    </location>
</feature>
<feature type="transmembrane region" description="Helical" evidence="1">
    <location>
        <begin position="190"/>
        <end position="206"/>
    </location>
</feature>
<dbReference type="AlphaFoldDB" id="A0A0I9U7C5"/>
<evidence type="ECO:0000313" key="2">
    <source>
        <dbReference type="EMBL" id="KLO37083.1"/>
    </source>
</evidence>
<reference evidence="2 3" key="1">
    <citation type="submission" date="2015-05" db="EMBL/GenBank/DDBJ databases">
        <title>Genome sequence of Mycobacterium haemophilum.</title>
        <authorList>
            <person name="Greninger A.L."/>
            <person name="Cunningham G."/>
            <person name="Miller S."/>
        </authorList>
    </citation>
    <scope>NUCLEOTIDE SEQUENCE [LARGE SCALE GENOMIC DNA]</scope>
    <source>
        <strain evidence="3">UC1</strain>
    </source>
</reference>
<dbReference type="PATRIC" id="fig|29311.18.peg.2656"/>
<organism evidence="2 3">
    <name type="scientific">Mycobacterium haemophilum</name>
    <dbReference type="NCBI Taxonomy" id="29311"/>
    <lineage>
        <taxon>Bacteria</taxon>
        <taxon>Bacillati</taxon>
        <taxon>Actinomycetota</taxon>
        <taxon>Actinomycetes</taxon>
        <taxon>Mycobacteriales</taxon>
        <taxon>Mycobacteriaceae</taxon>
        <taxon>Mycobacterium</taxon>
    </lineage>
</organism>
<name>A0A0I9U7C5_9MYCO</name>
<feature type="transmembrane region" description="Helical" evidence="1">
    <location>
        <begin position="243"/>
        <end position="262"/>
    </location>
</feature>
<feature type="transmembrane region" description="Helical" evidence="1">
    <location>
        <begin position="30"/>
        <end position="53"/>
    </location>
</feature>
<keyword evidence="1" id="KW-0812">Transmembrane</keyword>
<accession>A0A0I9U7C5</accession>
<keyword evidence="1" id="KW-0472">Membrane</keyword>
<protein>
    <submittedName>
        <fullName evidence="2">Membrane protein</fullName>
    </submittedName>
</protein>
<gene>
    <name evidence="2" type="ORF">ABH38_09230</name>
</gene>
<dbReference type="RefSeq" id="WP_047313870.1">
    <property type="nucleotide sequence ID" value="NZ_LDPQ01000003.1"/>
</dbReference>
<keyword evidence="3" id="KW-1185">Reference proteome</keyword>
<dbReference type="STRING" id="1202450.B586_13085"/>
<sequence length="502" mass="53080">MNRAVGVLRGAVTAIREQLLAVCGQSERTLLLGTVLLGSAVSAAVGFVLAQYYSVDVLTSLIGGAEDCWLDWGTQIGRHCFSDYGIVVGLGMRPNPWEHYPLFLPWANYRGGGSNYPAAGMLPQLFFGGIGAWLRIPRVGLLGYLLVLAGAVFTPAVWAARGARGLERVVVLVALGAAAIPAWAVIDRGNSVGLVVPIGLVFLVALRRQRWGLVAIMVILAALVKPQFAVLVVALFAARQWRLGGTAVVGVVLSNLGAYLLWPRDFPETIGQSAHSALNYSSAVASLVGPYNVSFGKGAFFIPDRIAFPQWGYVSNAFFDGVRSHLGYAVLVVVVGCVLALGRRMPPVMVGIVLLATAALFPALVFHYYLVFALPVAALLARDPDGPAGWGIFDRLAALGDRRRAVGICVTLAAALSIVYLPLPGPPIMSPIAGQRGVVGVIGTTPIVHITAALAPFLWLIACTAIIVSYARRPVRDARADAVIAPGLDEPTPVPAVSREML</sequence>
<feature type="transmembrane region" description="Helical" evidence="1">
    <location>
        <begin position="325"/>
        <end position="342"/>
    </location>
</feature>
<comment type="caution">
    <text evidence="2">The sequence shown here is derived from an EMBL/GenBank/DDBJ whole genome shotgun (WGS) entry which is preliminary data.</text>
</comment>
<dbReference type="Proteomes" id="UP000036334">
    <property type="component" value="Unassembled WGS sequence"/>
</dbReference>
<dbReference type="EMBL" id="LDPR01000006">
    <property type="protein sequence ID" value="KLO37083.1"/>
    <property type="molecule type" value="Genomic_DNA"/>
</dbReference>
<evidence type="ECO:0000313" key="3">
    <source>
        <dbReference type="Proteomes" id="UP000036334"/>
    </source>
</evidence>
<keyword evidence="1" id="KW-1133">Transmembrane helix</keyword>
<proteinExistence type="predicted"/>
<feature type="transmembrane region" description="Helical" evidence="1">
    <location>
        <begin position="141"/>
        <end position="159"/>
    </location>
</feature>
<feature type="transmembrane region" description="Helical" evidence="1">
    <location>
        <begin position="213"/>
        <end position="237"/>
    </location>
</feature>
<feature type="transmembrane region" description="Helical" evidence="1">
    <location>
        <begin position="348"/>
        <end position="372"/>
    </location>
</feature>
<evidence type="ECO:0000256" key="1">
    <source>
        <dbReference type="SAM" id="Phobius"/>
    </source>
</evidence>
<feature type="transmembrane region" description="Helical" evidence="1">
    <location>
        <begin position="447"/>
        <end position="471"/>
    </location>
</feature>
<feature type="transmembrane region" description="Helical" evidence="1">
    <location>
        <begin position="405"/>
        <end position="423"/>
    </location>
</feature>
<dbReference type="OrthoDB" id="4669379at2"/>